<dbReference type="PANTHER" id="PTHR42747:SF3">
    <property type="entry name" value="NITRONATE MONOOXYGENASE-RELATED"/>
    <property type="match status" value="1"/>
</dbReference>
<dbReference type="InterPro" id="IPR004136">
    <property type="entry name" value="NMO"/>
</dbReference>
<evidence type="ECO:0000313" key="13">
    <source>
        <dbReference type="EMBL" id="MRX54880.1"/>
    </source>
</evidence>
<dbReference type="AlphaFoldDB" id="A0A6I2M9J7"/>
<evidence type="ECO:0000256" key="2">
    <source>
        <dbReference type="ARBA" id="ARBA00003535"/>
    </source>
</evidence>
<keyword evidence="10 13" id="KW-0503">Monooxygenase</keyword>
<keyword evidence="9" id="KW-0560">Oxidoreductase</keyword>
<evidence type="ECO:0000313" key="14">
    <source>
        <dbReference type="Proteomes" id="UP000441585"/>
    </source>
</evidence>
<dbReference type="SUPFAM" id="SSF51412">
    <property type="entry name" value="Inosine monophosphate dehydrogenase (IMPDH)"/>
    <property type="match status" value="1"/>
</dbReference>
<dbReference type="RefSeq" id="WP_154318830.1">
    <property type="nucleotide sequence ID" value="NZ_CAJGAA010000002.1"/>
</dbReference>
<keyword evidence="7" id="KW-0288">FMN</keyword>
<dbReference type="GO" id="GO:0000166">
    <property type="term" value="F:nucleotide binding"/>
    <property type="evidence" value="ECO:0007669"/>
    <property type="project" value="UniProtKB-KW"/>
</dbReference>
<keyword evidence="14" id="KW-1185">Reference proteome</keyword>
<dbReference type="GO" id="GO:0009636">
    <property type="term" value="P:response to toxic substance"/>
    <property type="evidence" value="ECO:0007669"/>
    <property type="project" value="UniProtKB-KW"/>
</dbReference>
<dbReference type="InterPro" id="IPR013785">
    <property type="entry name" value="Aldolase_TIM"/>
</dbReference>
<evidence type="ECO:0000256" key="12">
    <source>
        <dbReference type="ARBA" id="ARBA00049401"/>
    </source>
</evidence>
<proteinExistence type="inferred from homology"/>
<evidence type="ECO:0000256" key="11">
    <source>
        <dbReference type="ARBA" id="ARBA00031155"/>
    </source>
</evidence>
<evidence type="ECO:0000256" key="4">
    <source>
        <dbReference type="ARBA" id="ARBA00013457"/>
    </source>
</evidence>
<organism evidence="13 14">
    <name type="scientific">Metabacillus idriensis</name>
    <dbReference type="NCBI Taxonomy" id="324768"/>
    <lineage>
        <taxon>Bacteria</taxon>
        <taxon>Bacillati</taxon>
        <taxon>Bacillota</taxon>
        <taxon>Bacilli</taxon>
        <taxon>Bacillales</taxon>
        <taxon>Bacillaceae</taxon>
        <taxon>Metabacillus</taxon>
    </lineage>
</organism>
<dbReference type="FunFam" id="3.20.20.70:FF:000154">
    <property type="entry name" value="Probable nitronate monooxygenase"/>
    <property type="match status" value="1"/>
</dbReference>
<evidence type="ECO:0000256" key="5">
    <source>
        <dbReference type="ARBA" id="ARBA00022575"/>
    </source>
</evidence>
<sequence>MTWHHTSISRLLKIEYPIVQAPMAGGITVPKLISAVSEAGALGSVGAGYLTSVQLDQHIKEIKALTGKPFNVNLFVPEKEVSISKEDIQTMTGILKKMNMPVQDVSFTNETSYSDYEKQLETVLLNDVPICSFTFGLPSIEAVRELKRAGRIVIGTATTVEEAILFEERGADVIVMQGSEAGGHRGTFNDSADACIGTMALIPQGADALSVPVIAAGGIADARGIAAALILGADGVQLGSVFIPCTESGAPAAYKAKILSSKEDETVLTRAFSGKYARGISNDFIQKMKPFESSILPYPVQNDLTKRLRSHAAQELNAEHMSLWAGQSLRLINESMSAKEVLNRLIAGVNKVTESSWKDVNASES</sequence>
<reference evidence="13 14" key="1">
    <citation type="submission" date="2019-11" db="EMBL/GenBank/DDBJ databases">
        <title>Bacillus idriensis genome.</title>
        <authorList>
            <person name="Konopka E.N."/>
            <person name="Newman J.D."/>
        </authorList>
    </citation>
    <scope>NUCLEOTIDE SEQUENCE [LARGE SCALE GENOMIC DNA]</scope>
    <source>
        <strain evidence="13 14">DSM 19097</strain>
    </source>
</reference>
<evidence type="ECO:0000256" key="10">
    <source>
        <dbReference type="ARBA" id="ARBA00023033"/>
    </source>
</evidence>
<comment type="catalytic activity">
    <reaction evidence="12">
        <text>3 propionate 3-nitronate + 3 O2 + H2O = 3 3-oxopropanoate + 2 nitrate + nitrite + H2O2 + 3 H(+)</text>
        <dbReference type="Rhea" id="RHEA:57332"/>
        <dbReference type="ChEBI" id="CHEBI:15377"/>
        <dbReference type="ChEBI" id="CHEBI:15378"/>
        <dbReference type="ChEBI" id="CHEBI:15379"/>
        <dbReference type="ChEBI" id="CHEBI:16240"/>
        <dbReference type="ChEBI" id="CHEBI:16301"/>
        <dbReference type="ChEBI" id="CHEBI:17632"/>
        <dbReference type="ChEBI" id="CHEBI:33190"/>
        <dbReference type="ChEBI" id="CHEBI:136067"/>
    </reaction>
</comment>
<comment type="function">
    <text evidence="2">Nitronate monooxygenase that uses molecular oxygen to catalyze the oxidative denitrification of alkyl nitronates. Acts on propionate 3-nitronate (P3N), the presumed physiological substrate. Probably functions in the detoxification of P3N, a metabolic poison produced by plants and fungi as a defense mechanism.</text>
</comment>
<dbReference type="Gene3D" id="3.20.20.70">
    <property type="entry name" value="Aldolase class I"/>
    <property type="match status" value="1"/>
</dbReference>
<comment type="cofactor">
    <cofactor evidence="1">
        <name>FMN</name>
        <dbReference type="ChEBI" id="CHEBI:58210"/>
    </cofactor>
</comment>
<dbReference type="Pfam" id="PF03060">
    <property type="entry name" value="NMO"/>
    <property type="match status" value="1"/>
</dbReference>
<keyword evidence="8" id="KW-0547">Nucleotide-binding</keyword>
<comment type="similarity">
    <text evidence="3">Belongs to the nitronate monooxygenase family. NMO class I subfamily.</text>
</comment>
<comment type="caution">
    <text evidence="13">The sequence shown here is derived from an EMBL/GenBank/DDBJ whole genome shotgun (WGS) entry which is preliminary data.</text>
</comment>
<evidence type="ECO:0000256" key="9">
    <source>
        <dbReference type="ARBA" id="ARBA00023002"/>
    </source>
</evidence>
<evidence type="ECO:0000256" key="6">
    <source>
        <dbReference type="ARBA" id="ARBA00022630"/>
    </source>
</evidence>
<protein>
    <recommendedName>
        <fullName evidence="4">Probable nitronate monooxygenase</fullName>
    </recommendedName>
    <alternativeName>
        <fullName evidence="11">Propionate 3-nitronate monooxygenase</fullName>
    </alternativeName>
</protein>
<dbReference type="CDD" id="cd04730">
    <property type="entry name" value="NPD_like"/>
    <property type="match status" value="1"/>
</dbReference>
<dbReference type="Proteomes" id="UP000441585">
    <property type="component" value="Unassembled WGS sequence"/>
</dbReference>
<dbReference type="EMBL" id="WKKF01000002">
    <property type="protein sequence ID" value="MRX54880.1"/>
    <property type="molecule type" value="Genomic_DNA"/>
</dbReference>
<gene>
    <name evidence="13" type="ORF">GJU41_12930</name>
</gene>
<accession>A0A6I2M9J7</accession>
<keyword evidence="6" id="KW-0285">Flavoprotein</keyword>
<evidence type="ECO:0000256" key="8">
    <source>
        <dbReference type="ARBA" id="ARBA00022741"/>
    </source>
</evidence>
<evidence type="ECO:0000256" key="1">
    <source>
        <dbReference type="ARBA" id="ARBA00001917"/>
    </source>
</evidence>
<name>A0A6I2M9J7_9BACI</name>
<evidence type="ECO:0000256" key="3">
    <source>
        <dbReference type="ARBA" id="ARBA00009881"/>
    </source>
</evidence>
<dbReference type="GO" id="GO:0018580">
    <property type="term" value="F:nitronate monooxygenase activity"/>
    <property type="evidence" value="ECO:0007669"/>
    <property type="project" value="InterPro"/>
</dbReference>
<evidence type="ECO:0000256" key="7">
    <source>
        <dbReference type="ARBA" id="ARBA00022643"/>
    </source>
</evidence>
<keyword evidence="5" id="KW-0216">Detoxification</keyword>
<dbReference type="PANTHER" id="PTHR42747">
    <property type="entry name" value="NITRONATE MONOOXYGENASE-RELATED"/>
    <property type="match status" value="1"/>
</dbReference>